<dbReference type="Proteomes" id="UP000826254">
    <property type="component" value="Chromosome"/>
</dbReference>
<evidence type="ECO:0000256" key="1">
    <source>
        <dbReference type="SAM" id="MobiDB-lite"/>
    </source>
</evidence>
<dbReference type="SUPFAM" id="SSF54285">
    <property type="entry name" value="MoaD/ThiS"/>
    <property type="match status" value="1"/>
</dbReference>
<dbReference type="InterPro" id="IPR054834">
    <property type="entry name" value="SAMP1_3"/>
</dbReference>
<dbReference type="NCBIfam" id="NF041918">
    <property type="entry name" value="SAMP1"/>
    <property type="match status" value="1"/>
</dbReference>
<dbReference type="InterPro" id="IPR012675">
    <property type="entry name" value="Beta-grasp_dom_sf"/>
</dbReference>
<dbReference type="AlphaFoldDB" id="A0A8T8WGE2"/>
<dbReference type="InterPro" id="IPR010038">
    <property type="entry name" value="MoaD_arc-typ"/>
</dbReference>
<dbReference type="NCBIfam" id="TIGR01687">
    <property type="entry name" value="moaD_arch"/>
    <property type="match status" value="1"/>
</dbReference>
<evidence type="ECO:0000259" key="2">
    <source>
        <dbReference type="Pfam" id="PF09189"/>
    </source>
</evidence>
<dbReference type="InterPro" id="IPR052045">
    <property type="entry name" value="Sulfur_Carrier/Prot_Modifier"/>
</dbReference>
<proteinExistence type="predicted"/>
<sequence length="223" mass="23306">MELTLKFFATFREAVGSKIVDRSFPDASTVGDVLAALESEYDGLAGNLLEDGDLKPQINVLLNGREVLHMDGIDTAVSDGDTIAVFPPVAGGAVDCDRAGDDGDPSDVRADGGDSRDRGDGEADDRGDVADADETETRVEAYRGISRRLAVRYLRNLGGDADGPDEAATEVAGDGWRASVAADEVAAAGAITLTEVTVTFEGDPAVLDDLIERFGRKAMRAGG</sequence>
<organism evidence="3 4">
    <name type="scientific">Halobaculum magnesiiphilum</name>
    <dbReference type="NCBI Taxonomy" id="1017351"/>
    <lineage>
        <taxon>Archaea</taxon>
        <taxon>Methanobacteriati</taxon>
        <taxon>Methanobacteriota</taxon>
        <taxon>Stenosarchaea group</taxon>
        <taxon>Halobacteria</taxon>
        <taxon>Halobacteriales</taxon>
        <taxon>Haloferacaceae</taxon>
        <taxon>Halobaculum</taxon>
    </lineage>
</organism>
<dbReference type="PANTHER" id="PTHR38031:SF1">
    <property type="entry name" value="SULFUR CARRIER PROTEIN CYSO"/>
    <property type="match status" value="1"/>
</dbReference>
<dbReference type="KEGG" id="hmp:K6T50_07130"/>
<keyword evidence="4" id="KW-1185">Reference proteome</keyword>
<dbReference type="InterPro" id="IPR016155">
    <property type="entry name" value="Mopterin_synth/thiamin_S_b"/>
</dbReference>
<protein>
    <submittedName>
        <fullName evidence="3">MoaD/ThiS family protein</fullName>
    </submittedName>
</protein>
<evidence type="ECO:0000313" key="3">
    <source>
        <dbReference type="EMBL" id="QZP38900.1"/>
    </source>
</evidence>
<feature type="compositionally biased region" description="Basic and acidic residues" evidence="1">
    <location>
        <begin position="95"/>
        <end position="134"/>
    </location>
</feature>
<name>A0A8T8WGE2_9EURY</name>
<dbReference type="EMBL" id="CP081958">
    <property type="protein sequence ID" value="QZP38900.1"/>
    <property type="molecule type" value="Genomic_DNA"/>
</dbReference>
<reference evidence="3 4" key="1">
    <citation type="journal article" date="2021" name="Int. J. Syst. Evol. Microbiol.">
        <title>Halobaculum halophilum sp. nov. and Halobaculum salinum sp. nov., isolated from salt lake and saline soil.</title>
        <authorList>
            <person name="Cui H.L."/>
            <person name="Shi X.W."/>
            <person name="Yin X.M."/>
            <person name="Yang X.Y."/>
            <person name="Hou J."/>
            <person name="Zhu L."/>
        </authorList>
    </citation>
    <scope>NUCLEOTIDE SEQUENCE [LARGE SCALE GENOMIC DNA]</scope>
    <source>
        <strain evidence="3 4">NBRC 109044</strain>
    </source>
</reference>
<dbReference type="InterPro" id="IPR015272">
    <property type="entry name" value="MoadD_C"/>
</dbReference>
<feature type="region of interest" description="Disordered" evidence="1">
    <location>
        <begin position="94"/>
        <end position="134"/>
    </location>
</feature>
<dbReference type="PANTHER" id="PTHR38031">
    <property type="entry name" value="SULFUR CARRIER PROTEIN SLR0821-RELATED"/>
    <property type="match status" value="1"/>
</dbReference>
<feature type="domain" description="Molybdopterin cofactor biosynthesis MoaD-related C-terminal" evidence="2">
    <location>
        <begin position="141"/>
        <end position="223"/>
    </location>
</feature>
<dbReference type="InterPro" id="IPR003749">
    <property type="entry name" value="ThiS/MoaD-like"/>
</dbReference>
<dbReference type="Pfam" id="PF02597">
    <property type="entry name" value="ThiS"/>
    <property type="match status" value="1"/>
</dbReference>
<dbReference type="Gene3D" id="3.10.20.30">
    <property type="match status" value="1"/>
</dbReference>
<gene>
    <name evidence="3" type="ORF">K6T50_07130</name>
</gene>
<dbReference type="InterPro" id="IPR036473">
    <property type="entry name" value="Mopterin_CF_MoaD-rel_C_sf"/>
</dbReference>
<dbReference type="Pfam" id="PF09189">
    <property type="entry name" value="MoaD_arch"/>
    <property type="match status" value="1"/>
</dbReference>
<accession>A0A8T8WGE2</accession>
<evidence type="ECO:0000313" key="4">
    <source>
        <dbReference type="Proteomes" id="UP000826254"/>
    </source>
</evidence>
<dbReference type="Gene3D" id="3.30.1370.80">
    <property type="entry name" value="Molybdopterin cofactor biosynthesis MoaD-related, C-terminal domain"/>
    <property type="match status" value="1"/>
</dbReference>
<dbReference type="CDD" id="cd17505">
    <property type="entry name" value="Ubl_SAMP1_like"/>
    <property type="match status" value="1"/>
</dbReference>